<evidence type="ECO:0000313" key="3">
    <source>
        <dbReference type="EMBL" id="TFK20236.1"/>
    </source>
</evidence>
<dbReference type="PANTHER" id="PTHR34315">
    <property type="match status" value="1"/>
</dbReference>
<accession>A0A5C3KJ62</accession>
<evidence type="ECO:0000259" key="2">
    <source>
        <dbReference type="Pfam" id="PF00775"/>
    </source>
</evidence>
<keyword evidence="4" id="KW-1185">Reference proteome</keyword>
<dbReference type="InterPro" id="IPR015889">
    <property type="entry name" value="Intradiol_dOase_core"/>
</dbReference>
<dbReference type="CDD" id="cd03457">
    <property type="entry name" value="intradiol_dioxygenase_like"/>
    <property type="match status" value="1"/>
</dbReference>
<organism evidence="3 4">
    <name type="scientific">Coprinopsis marcescibilis</name>
    <name type="common">Agaric fungus</name>
    <name type="synonym">Psathyrella marcescibilis</name>
    <dbReference type="NCBI Taxonomy" id="230819"/>
    <lineage>
        <taxon>Eukaryota</taxon>
        <taxon>Fungi</taxon>
        <taxon>Dikarya</taxon>
        <taxon>Basidiomycota</taxon>
        <taxon>Agaricomycotina</taxon>
        <taxon>Agaricomycetes</taxon>
        <taxon>Agaricomycetidae</taxon>
        <taxon>Agaricales</taxon>
        <taxon>Agaricineae</taxon>
        <taxon>Psathyrellaceae</taxon>
        <taxon>Coprinopsis</taxon>
    </lineage>
</organism>
<evidence type="ECO:0000256" key="1">
    <source>
        <dbReference type="SAM" id="SignalP"/>
    </source>
</evidence>
<dbReference type="Proteomes" id="UP000307440">
    <property type="component" value="Unassembled WGS sequence"/>
</dbReference>
<feature type="chain" id="PRO_5022993145" evidence="1">
    <location>
        <begin position="19"/>
        <end position="309"/>
    </location>
</feature>
<keyword evidence="3" id="KW-0223">Dioxygenase</keyword>
<reference evidence="3 4" key="1">
    <citation type="journal article" date="2019" name="Nat. Ecol. Evol.">
        <title>Megaphylogeny resolves global patterns of mushroom evolution.</title>
        <authorList>
            <person name="Varga T."/>
            <person name="Krizsan K."/>
            <person name="Foldi C."/>
            <person name="Dima B."/>
            <person name="Sanchez-Garcia M."/>
            <person name="Sanchez-Ramirez S."/>
            <person name="Szollosi G.J."/>
            <person name="Szarkandi J.G."/>
            <person name="Papp V."/>
            <person name="Albert L."/>
            <person name="Andreopoulos W."/>
            <person name="Angelini C."/>
            <person name="Antonin V."/>
            <person name="Barry K.W."/>
            <person name="Bougher N.L."/>
            <person name="Buchanan P."/>
            <person name="Buyck B."/>
            <person name="Bense V."/>
            <person name="Catcheside P."/>
            <person name="Chovatia M."/>
            <person name="Cooper J."/>
            <person name="Damon W."/>
            <person name="Desjardin D."/>
            <person name="Finy P."/>
            <person name="Geml J."/>
            <person name="Haridas S."/>
            <person name="Hughes K."/>
            <person name="Justo A."/>
            <person name="Karasinski D."/>
            <person name="Kautmanova I."/>
            <person name="Kiss B."/>
            <person name="Kocsube S."/>
            <person name="Kotiranta H."/>
            <person name="LaButti K.M."/>
            <person name="Lechner B.E."/>
            <person name="Liimatainen K."/>
            <person name="Lipzen A."/>
            <person name="Lukacs Z."/>
            <person name="Mihaltcheva S."/>
            <person name="Morgado L.N."/>
            <person name="Niskanen T."/>
            <person name="Noordeloos M.E."/>
            <person name="Ohm R.A."/>
            <person name="Ortiz-Santana B."/>
            <person name="Ovrebo C."/>
            <person name="Racz N."/>
            <person name="Riley R."/>
            <person name="Savchenko A."/>
            <person name="Shiryaev A."/>
            <person name="Soop K."/>
            <person name="Spirin V."/>
            <person name="Szebenyi C."/>
            <person name="Tomsovsky M."/>
            <person name="Tulloss R.E."/>
            <person name="Uehling J."/>
            <person name="Grigoriev I.V."/>
            <person name="Vagvolgyi C."/>
            <person name="Papp T."/>
            <person name="Martin F.M."/>
            <person name="Miettinen O."/>
            <person name="Hibbett D.S."/>
            <person name="Nagy L.G."/>
        </authorList>
    </citation>
    <scope>NUCLEOTIDE SEQUENCE [LARGE SCALE GENOMIC DNA]</scope>
    <source>
        <strain evidence="3 4">CBS 121175</strain>
    </source>
</reference>
<dbReference type="AlphaFoldDB" id="A0A5C3KJ62"/>
<dbReference type="Gene3D" id="2.60.130.10">
    <property type="entry name" value="Aromatic compound dioxygenase"/>
    <property type="match status" value="1"/>
</dbReference>
<dbReference type="STRING" id="230819.A0A5C3KJ62"/>
<protein>
    <submittedName>
        <fullName evidence="3">Aromatic compound dioxygenase</fullName>
    </submittedName>
</protein>
<proteinExistence type="predicted"/>
<keyword evidence="3" id="KW-0560">Oxidoreductase</keyword>
<dbReference type="OrthoDB" id="121380at2759"/>
<evidence type="ECO:0000313" key="4">
    <source>
        <dbReference type="Proteomes" id="UP000307440"/>
    </source>
</evidence>
<dbReference type="Pfam" id="PF00775">
    <property type="entry name" value="Dioxygenase_C"/>
    <property type="match status" value="1"/>
</dbReference>
<gene>
    <name evidence="3" type="ORF">FA15DRAFT_689223</name>
</gene>
<feature type="signal peptide" evidence="1">
    <location>
        <begin position="1"/>
        <end position="18"/>
    </location>
</feature>
<dbReference type="GO" id="GO:0008199">
    <property type="term" value="F:ferric iron binding"/>
    <property type="evidence" value="ECO:0007669"/>
    <property type="project" value="InterPro"/>
</dbReference>
<dbReference type="InterPro" id="IPR000627">
    <property type="entry name" value="Intradiol_dOase_C"/>
</dbReference>
<dbReference type="SUPFAM" id="SSF49482">
    <property type="entry name" value="Aromatic compound dioxygenase"/>
    <property type="match status" value="1"/>
</dbReference>
<feature type="domain" description="Intradiol ring-cleavage dioxygenases" evidence="2">
    <location>
        <begin position="98"/>
        <end position="235"/>
    </location>
</feature>
<sequence length="309" mass="34175">MRIFALAPLLALATFVFAHPETEDHPATAEELIARNTDIEARNVAARKCAPQVAEFEAQRLQKRAKLMKRQQTGTFTAPIPRTTSITNNSCVLHPETIEGPYYIRNEFIRSDVRETQPGVALVLDVGVIDSRTCRPYPNAFVEIWAANATGAYGGYVGPQGTPTRIKDDTWLRGGLFTNAQGIVELTTIYPGYYTGRTTHIHAMVHGGNWQSRANGTFVSGSGTVNHIGQFFFDEAWNDRVFATHPYTTNRVPRTYNNRDFIMQQAGPGAVAKLSYLNGNSVTEGVFGYITVVVNGGSNYRIQNNNALR</sequence>
<dbReference type="EMBL" id="ML210307">
    <property type="protein sequence ID" value="TFK20236.1"/>
    <property type="molecule type" value="Genomic_DNA"/>
</dbReference>
<dbReference type="PANTHER" id="PTHR34315:SF1">
    <property type="entry name" value="INTRADIOL RING-CLEAVAGE DIOXYGENASES DOMAIN-CONTAINING PROTEIN-RELATED"/>
    <property type="match status" value="1"/>
</dbReference>
<dbReference type="GO" id="GO:0016702">
    <property type="term" value="F:oxidoreductase activity, acting on single donors with incorporation of molecular oxygen, incorporation of two atoms of oxygen"/>
    <property type="evidence" value="ECO:0007669"/>
    <property type="project" value="InterPro"/>
</dbReference>
<keyword evidence="1" id="KW-0732">Signal</keyword>
<name>A0A5C3KJ62_COPMA</name>